<dbReference type="InterPro" id="IPR024760">
    <property type="entry name" value="HTH_dom_conjug_TS-like"/>
</dbReference>
<evidence type="ECO:0000259" key="1">
    <source>
        <dbReference type="Pfam" id="PF12645"/>
    </source>
</evidence>
<comment type="caution">
    <text evidence="2">The sequence shown here is derived from an EMBL/GenBank/DDBJ whole genome shotgun (WGS) entry which is preliminary data.</text>
</comment>
<dbReference type="RefSeq" id="WP_160644792.1">
    <property type="nucleotide sequence ID" value="NZ_SIJB01000009.1"/>
</dbReference>
<evidence type="ECO:0000313" key="2">
    <source>
        <dbReference type="EMBL" id="NBI28133.1"/>
    </source>
</evidence>
<dbReference type="Proteomes" id="UP000448943">
    <property type="component" value="Unassembled WGS sequence"/>
</dbReference>
<evidence type="ECO:0000313" key="3">
    <source>
        <dbReference type="Proteomes" id="UP000448943"/>
    </source>
</evidence>
<name>A0A6N9Q0B6_9BACL</name>
<reference evidence="2 3" key="1">
    <citation type="submission" date="2019-01" db="EMBL/GenBank/DDBJ databases">
        <title>Chengkuizengella sp. nov., isolated from deep-sea sediment of East Pacific Ocean.</title>
        <authorList>
            <person name="Yang J."/>
            <person name="Lai Q."/>
            <person name="Shao Z."/>
        </authorList>
    </citation>
    <scope>NUCLEOTIDE SEQUENCE [LARGE SCALE GENOMIC DNA]</scope>
    <source>
        <strain evidence="2 3">YPA3-1-1</strain>
    </source>
</reference>
<feature type="domain" description="Helix-turn-helix conjugative transposon-like" evidence="1">
    <location>
        <begin position="18"/>
        <end position="69"/>
    </location>
</feature>
<dbReference type="EMBL" id="SIJB01000009">
    <property type="protein sequence ID" value="NBI28133.1"/>
    <property type="molecule type" value="Genomic_DNA"/>
</dbReference>
<proteinExistence type="predicted"/>
<sequence length="75" mass="8771">MQKEGNSNHTSEDRYFLTLVEKAKTGDKESMNEILQLFEEDILKLIKYIPMPREDANQALITEFLSLILEEPKKN</sequence>
<keyword evidence="3" id="KW-1185">Reference proteome</keyword>
<dbReference type="AlphaFoldDB" id="A0A6N9Q0B6"/>
<protein>
    <recommendedName>
        <fullName evidence="1">Helix-turn-helix conjugative transposon-like domain-containing protein</fullName>
    </recommendedName>
</protein>
<organism evidence="2 3">
    <name type="scientific">Chengkuizengella marina</name>
    <dbReference type="NCBI Taxonomy" id="2507566"/>
    <lineage>
        <taxon>Bacteria</taxon>
        <taxon>Bacillati</taxon>
        <taxon>Bacillota</taxon>
        <taxon>Bacilli</taxon>
        <taxon>Bacillales</taxon>
        <taxon>Paenibacillaceae</taxon>
        <taxon>Chengkuizengella</taxon>
    </lineage>
</organism>
<dbReference type="Pfam" id="PF12645">
    <property type="entry name" value="HTH_16"/>
    <property type="match status" value="1"/>
</dbReference>
<dbReference type="OrthoDB" id="2471504at2"/>
<accession>A0A6N9Q0B6</accession>
<gene>
    <name evidence="2" type="ORF">ERL59_04070</name>
</gene>